<dbReference type="Gene3D" id="1.10.10.10">
    <property type="entry name" value="Winged helix-like DNA-binding domain superfamily/Winged helix DNA-binding domain"/>
    <property type="match status" value="1"/>
</dbReference>
<dbReference type="InterPro" id="IPR001266">
    <property type="entry name" value="Ribosomal_eS19"/>
</dbReference>
<evidence type="ECO:0000256" key="2">
    <source>
        <dbReference type="ARBA" id="ARBA00022980"/>
    </source>
</evidence>
<dbReference type="GO" id="GO:0022627">
    <property type="term" value="C:cytosolic small ribosomal subunit"/>
    <property type="evidence" value="ECO:0007669"/>
    <property type="project" value="TreeGrafter"/>
</dbReference>
<dbReference type="GO" id="GO:0003735">
    <property type="term" value="F:structural constituent of ribosome"/>
    <property type="evidence" value="ECO:0007669"/>
    <property type="project" value="InterPro"/>
</dbReference>
<dbReference type="EMBL" id="OB794281">
    <property type="protein sequence ID" value="CAD7429962.1"/>
    <property type="molecule type" value="Genomic_DNA"/>
</dbReference>
<reference evidence="4" key="1">
    <citation type="submission" date="2020-11" db="EMBL/GenBank/DDBJ databases">
        <authorList>
            <person name="Tran Van P."/>
        </authorList>
    </citation>
    <scope>NUCLEOTIDE SEQUENCE</scope>
</reference>
<dbReference type="PROSITE" id="PS00628">
    <property type="entry name" value="RIBOSOMAL_S19E"/>
    <property type="match status" value="1"/>
</dbReference>
<comment type="similarity">
    <text evidence="1">Belongs to the eukaryotic ribosomal protein eS19 family.</text>
</comment>
<dbReference type="InterPro" id="IPR018277">
    <property type="entry name" value="Ribosomal_eS19_CS"/>
</dbReference>
<evidence type="ECO:0000313" key="4">
    <source>
        <dbReference type="EMBL" id="CAD7429962.1"/>
    </source>
</evidence>
<keyword evidence="2" id="KW-0689">Ribosomal protein</keyword>
<dbReference type="PANTHER" id="PTHR11710:SF0">
    <property type="entry name" value="40S RIBOSOMAL PROTEIN S19"/>
    <property type="match status" value="1"/>
</dbReference>
<dbReference type="SUPFAM" id="SSF46785">
    <property type="entry name" value="Winged helix' DNA-binding domain"/>
    <property type="match status" value="1"/>
</dbReference>
<dbReference type="GO" id="GO:0000028">
    <property type="term" value="P:ribosomal small subunit assembly"/>
    <property type="evidence" value="ECO:0007669"/>
    <property type="project" value="TreeGrafter"/>
</dbReference>
<dbReference type="Pfam" id="PF01090">
    <property type="entry name" value="Ribosomal_S19e"/>
    <property type="match status" value="1"/>
</dbReference>
<dbReference type="AlphaFoldDB" id="A0A7R9HPK3"/>
<evidence type="ECO:0000256" key="3">
    <source>
        <dbReference type="ARBA" id="ARBA00023274"/>
    </source>
</evidence>
<dbReference type="PANTHER" id="PTHR11710">
    <property type="entry name" value="40S RIBOSOMAL PROTEIN S19"/>
    <property type="match status" value="1"/>
</dbReference>
<accession>A0A7R9HPK3</accession>
<evidence type="ECO:0000256" key="1">
    <source>
        <dbReference type="ARBA" id="ARBA00010014"/>
    </source>
</evidence>
<name>A0A7R9HPK3_9NEOP</name>
<proteinExistence type="inferred from homology"/>
<dbReference type="FunFam" id="1.10.10.10:FF:000118">
    <property type="entry name" value="40S ribosomal protein S19"/>
    <property type="match status" value="1"/>
</dbReference>
<gene>
    <name evidence="4" type="ORF">TMSB3V08_LOCUS6734</name>
</gene>
<organism evidence="4">
    <name type="scientific">Timema monikensis</name>
    <dbReference type="NCBI Taxonomy" id="170555"/>
    <lineage>
        <taxon>Eukaryota</taxon>
        <taxon>Metazoa</taxon>
        <taxon>Ecdysozoa</taxon>
        <taxon>Arthropoda</taxon>
        <taxon>Hexapoda</taxon>
        <taxon>Insecta</taxon>
        <taxon>Pterygota</taxon>
        <taxon>Neoptera</taxon>
        <taxon>Polyneoptera</taxon>
        <taxon>Phasmatodea</taxon>
        <taxon>Timematodea</taxon>
        <taxon>Timematoidea</taxon>
        <taxon>Timematidae</taxon>
        <taxon>Timema</taxon>
    </lineage>
</organism>
<protein>
    <recommendedName>
        <fullName evidence="5">40S ribosomal protein S19</fullName>
    </recommendedName>
</protein>
<dbReference type="GO" id="GO:0002181">
    <property type="term" value="P:cytoplasmic translation"/>
    <property type="evidence" value="ECO:0007669"/>
    <property type="project" value="UniProtKB-ARBA"/>
</dbReference>
<dbReference type="InterPro" id="IPR036388">
    <property type="entry name" value="WH-like_DNA-bd_sf"/>
</dbReference>
<keyword evidence="3" id="KW-0687">Ribonucleoprotein</keyword>
<evidence type="ECO:0008006" key="5">
    <source>
        <dbReference type="Google" id="ProtNLM"/>
    </source>
</evidence>
<dbReference type="InterPro" id="IPR036390">
    <property type="entry name" value="WH_DNA-bd_sf"/>
</dbReference>
<dbReference type="GO" id="GO:0003723">
    <property type="term" value="F:RNA binding"/>
    <property type="evidence" value="ECO:0007669"/>
    <property type="project" value="TreeGrafter"/>
</dbReference>
<sequence>MSFTANESLDYLISACAQRCEVLEDDGGGGEHTYHYISNNLHKTALAHTTTRVNSSGYNFTFPTGPRYCVLLVVVTVVGWHDFLLRIAMPSVTLKDVDQQKFVKAFAAFLKKTGKMKVPEWVDLVKSARFKELAPYDEDWYYTRCAALARHIYFRSPVGVGAVTKIFGGRQRNGVCPSHFCRGSGGVARKALQSLEQLKLIEKTGEGGRKLTVQGRRDLDRIAAQVRPKKQTLVVP</sequence>
<dbReference type="SMART" id="SM01413">
    <property type="entry name" value="Ribosomal_S19e"/>
    <property type="match status" value="1"/>
</dbReference>